<dbReference type="Gene3D" id="2.40.160.120">
    <property type="match status" value="1"/>
</dbReference>
<dbReference type="InterPro" id="IPR000648">
    <property type="entry name" value="Oxysterol-bd"/>
</dbReference>
<protein>
    <submittedName>
        <fullName evidence="4">Oxysterol-binding protein</fullName>
    </submittedName>
</protein>
<dbReference type="AlphaFoldDB" id="A0A7E4UUZ3"/>
<name>A0A7E4UUZ3_PANRE</name>
<dbReference type="PANTHER" id="PTHR10972">
    <property type="entry name" value="OXYSTEROL-BINDING PROTEIN-RELATED"/>
    <property type="match status" value="1"/>
</dbReference>
<evidence type="ECO:0000256" key="2">
    <source>
        <dbReference type="ARBA" id="ARBA00022553"/>
    </source>
</evidence>
<evidence type="ECO:0000256" key="1">
    <source>
        <dbReference type="ARBA" id="ARBA00008842"/>
    </source>
</evidence>
<dbReference type="GO" id="GO:0016020">
    <property type="term" value="C:membrane"/>
    <property type="evidence" value="ECO:0007669"/>
    <property type="project" value="TreeGrafter"/>
</dbReference>
<dbReference type="InterPro" id="IPR037239">
    <property type="entry name" value="OSBP_sf"/>
</dbReference>
<reference evidence="4" key="2">
    <citation type="submission" date="2020-10" db="UniProtKB">
        <authorList>
            <consortium name="WormBaseParasite"/>
        </authorList>
    </citation>
    <scope>IDENTIFICATION</scope>
</reference>
<proteinExistence type="inferred from homology"/>
<reference evidence="3" key="1">
    <citation type="journal article" date="2013" name="Genetics">
        <title>The draft genome and transcriptome of Panagrellus redivivus are shaped by the harsh demands of a free-living lifestyle.</title>
        <authorList>
            <person name="Srinivasan J."/>
            <person name="Dillman A.R."/>
            <person name="Macchietto M.G."/>
            <person name="Heikkinen L."/>
            <person name="Lakso M."/>
            <person name="Fracchia K.M."/>
            <person name="Antoshechkin I."/>
            <person name="Mortazavi A."/>
            <person name="Wong G."/>
            <person name="Sternberg P.W."/>
        </authorList>
    </citation>
    <scope>NUCLEOTIDE SEQUENCE [LARGE SCALE GENOMIC DNA]</scope>
    <source>
        <strain evidence="3">MT8872</strain>
    </source>
</reference>
<comment type="similarity">
    <text evidence="1">Belongs to the OSBP family.</text>
</comment>
<dbReference type="PANTHER" id="PTHR10972:SF205">
    <property type="entry name" value="OXYSTEROL-BINDING PROTEIN 1"/>
    <property type="match status" value="1"/>
</dbReference>
<keyword evidence="3" id="KW-1185">Reference proteome</keyword>
<dbReference type="GO" id="GO:0005829">
    <property type="term" value="C:cytosol"/>
    <property type="evidence" value="ECO:0007669"/>
    <property type="project" value="TreeGrafter"/>
</dbReference>
<dbReference type="SUPFAM" id="SSF144000">
    <property type="entry name" value="Oxysterol-binding protein-like"/>
    <property type="match status" value="1"/>
</dbReference>
<evidence type="ECO:0000313" key="3">
    <source>
        <dbReference type="Proteomes" id="UP000492821"/>
    </source>
</evidence>
<keyword evidence="2" id="KW-0597">Phosphoprotein</keyword>
<dbReference type="Pfam" id="PF01237">
    <property type="entry name" value="Oxysterol_BP"/>
    <property type="match status" value="1"/>
</dbReference>
<accession>A0A7E4UUZ3</accession>
<evidence type="ECO:0000313" key="4">
    <source>
        <dbReference type="WBParaSite" id="Pan_g12851.t1"/>
    </source>
</evidence>
<dbReference type="Proteomes" id="UP000492821">
    <property type="component" value="Unassembled WGS sequence"/>
</dbReference>
<dbReference type="GO" id="GO:0032934">
    <property type="term" value="F:sterol binding"/>
    <property type="evidence" value="ECO:0007669"/>
    <property type="project" value="TreeGrafter"/>
</dbReference>
<dbReference type="WBParaSite" id="Pan_g12851.t1">
    <property type="protein sequence ID" value="Pan_g12851.t1"/>
    <property type="gene ID" value="Pan_g12851"/>
</dbReference>
<organism evidence="3 4">
    <name type="scientific">Panagrellus redivivus</name>
    <name type="common">Microworm</name>
    <dbReference type="NCBI Taxonomy" id="6233"/>
    <lineage>
        <taxon>Eukaryota</taxon>
        <taxon>Metazoa</taxon>
        <taxon>Ecdysozoa</taxon>
        <taxon>Nematoda</taxon>
        <taxon>Chromadorea</taxon>
        <taxon>Rhabditida</taxon>
        <taxon>Tylenchina</taxon>
        <taxon>Panagrolaimomorpha</taxon>
        <taxon>Panagrolaimoidea</taxon>
        <taxon>Panagrolaimidae</taxon>
        <taxon>Panagrellus</taxon>
    </lineage>
</organism>
<sequence>MMGETFDYISEDGWRYHGEQVGHHPPCSAVTASGRGFEWWQTVQGVHKTTWGGNIELMPEFPVRLRIGGDEYIWNKVKTTILNAASNPENRVIRNEGVMMIKCSNGVECKLVFKGDKNSVNGEIKDKRSGATCKLIGRWDRGLNRQLPGEDQENVFEVPPPHPYARSYYGFSKFSMGLNELFPEDRDKLPYTDSRFRPDMRFLEYADAGRALAAKHQLEGDQRMRAKSGRAARPIWFEFRTDDWSKKNMWLSNERYWRAKQQKFQDDYSQTACHVFGSQESRQ</sequence>